<dbReference type="GO" id="GO:0000049">
    <property type="term" value="F:tRNA binding"/>
    <property type="evidence" value="ECO:0007669"/>
    <property type="project" value="UniProtKB-UniRule"/>
</dbReference>
<keyword evidence="2 7" id="KW-0285">Flavoprotein</keyword>
<keyword evidence="7" id="KW-0820">tRNA-binding</keyword>
<comment type="catalytic activity">
    <reaction evidence="7">
        <text>a 5,6-dihydrouridine in tRNA + NADP(+) = a uridine in tRNA + NADPH + H(+)</text>
        <dbReference type="Rhea" id="RHEA:23624"/>
        <dbReference type="Rhea" id="RHEA-COMP:13339"/>
        <dbReference type="Rhea" id="RHEA-COMP:13887"/>
        <dbReference type="ChEBI" id="CHEBI:15378"/>
        <dbReference type="ChEBI" id="CHEBI:57783"/>
        <dbReference type="ChEBI" id="CHEBI:58349"/>
        <dbReference type="ChEBI" id="CHEBI:65315"/>
        <dbReference type="ChEBI" id="CHEBI:74443"/>
    </reaction>
</comment>
<dbReference type="InterPro" id="IPR004652">
    <property type="entry name" value="DusB-like"/>
</dbReference>
<proteinExistence type="inferred from homology"/>
<feature type="region of interest" description="Disordered" evidence="8">
    <location>
        <begin position="1"/>
        <end position="34"/>
    </location>
</feature>
<dbReference type="HOGENOM" id="CLU_013299_0_1_4"/>
<keyword evidence="6 7" id="KW-0560">Oxidoreductase</keyword>
<dbReference type="NCBIfam" id="TIGR00737">
    <property type="entry name" value="nifR3_yhdG"/>
    <property type="match status" value="1"/>
</dbReference>
<dbReference type="SUPFAM" id="SSF51395">
    <property type="entry name" value="FMN-linked oxidoreductases"/>
    <property type="match status" value="1"/>
</dbReference>
<dbReference type="Pfam" id="PF01207">
    <property type="entry name" value="Dus"/>
    <property type="match status" value="1"/>
</dbReference>
<dbReference type="InterPro" id="IPR013785">
    <property type="entry name" value="Aldolase_TIM"/>
</dbReference>
<dbReference type="InterPro" id="IPR018517">
    <property type="entry name" value="tRNA_hU_synthase_CS"/>
</dbReference>
<dbReference type="GO" id="GO:0050660">
    <property type="term" value="F:flavin adenine dinucleotide binding"/>
    <property type="evidence" value="ECO:0007669"/>
    <property type="project" value="InterPro"/>
</dbReference>
<keyword evidence="5 7" id="KW-0521">NADP</keyword>
<dbReference type="PROSITE" id="PS01136">
    <property type="entry name" value="UPF0034"/>
    <property type="match status" value="1"/>
</dbReference>
<dbReference type="PANTHER" id="PTHR45846:SF1">
    <property type="entry name" value="TRNA-DIHYDROURIDINE(47) SYNTHASE [NAD(P)(+)]-LIKE"/>
    <property type="match status" value="1"/>
</dbReference>
<dbReference type="PANTHER" id="PTHR45846">
    <property type="entry name" value="TRNA-DIHYDROURIDINE(47) SYNTHASE [NAD(P)(+)]-LIKE"/>
    <property type="match status" value="1"/>
</dbReference>
<dbReference type="GO" id="GO:0017150">
    <property type="term" value="F:tRNA dihydrouridine synthase activity"/>
    <property type="evidence" value="ECO:0007669"/>
    <property type="project" value="UniProtKB-UniRule"/>
</dbReference>
<keyword evidence="7" id="KW-0694">RNA-binding</keyword>
<feature type="binding site" evidence="7">
    <location>
        <position position="228"/>
    </location>
    <ligand>
        <name>FMN</name>
        <dbReference type="ChEBI" id="CHEBI:58210"/>
    </ligand>
</feature>
<evidence type="ECO:0000256" key="7">
    <source>
        <dbReference type="HAMAP-Rule" id="MF_02042"/>
    </source>
</evidence>
<sequence length="430" mass="46419">MRQPANGIGPCRAPPVSRHREGPRPRHFRRPAGPAVIESSRKLLDDLTLFDNSQCPSGAALTVKCAFPTSRPMPALHAGAAIAMPVIGPHILRNNLFVAPMAGVTDRPFRQLCKRLGAGYAVSEMVASNAQLWKSEKTMRRANHAGEVEPIAVQIAGADPAMMAEAARYNVANGAQIIDINMGCPAKKVCNVAAGSALLQNEPLVVRIVSAVVAAVGTGPDAVPVTLKIRTGWDREHRNALTIARLAEQAGIAMLTVHGRTRADLYRGDAEYETIAAVKAAVKIPVVANGDITSPAKAKAVLDFTGADALMIGRAAQGRPWLFREIDHFLQTGTTLPAPSVDEIQQLLNEHLEDHYAFYGEFTGVRTARKHIGWYTRGLSGANAFRHRMNTLDTTREQLAAVNEYFDAQRALSDHLVYVGDEDGISDPIQ</sequence>
<evidence type="ECO:0000256" key="2">
    <source>
        <dbReference type="ARBA" id="ARBA00022630"/>
    </source>
</evidence>
<evidence type="ECO:0000313" key="10">
    <source>
        <dbReference type="EMBL" id="AJK45103.1"/>
    </source>
</evidence>
<feature type="binding site" evidence="7">
    <location>
        <begin position="313"/>
        <end position="314"/>
    </location>
    <ligand>
        <name>FMN</name>
        <dbReference type="ChEBI" id="CHEBI:58210"/>
    </ligand>
</feature>
<comment type="catalytic activity">
    <reaction evidence="7">
        <text>a 5,6-dihydrouridine in tRNA + NAD(+) = a uridine in tRNA + NADH + H(+)</text>
        <dbReference type="Rhea" id="RHEA:54452"/>
        <dbReference type="Rhea" id="RHEA-COMP:13339"/>
        <dbReference type="Rhea" id="RHEA-COMP:13887"/>
        <dbReference type="ChEBI" id="CHEBI:15378"/>
        <dbReference type="ChEBI" id="CHEBI:57540"/>
        <dbReference type="ChEBI" id="CHEBI:57945"/>
        <dbReference type="ChEBI" id="CHEBI:65315"/>
        <dbReference type="ChEBI" id="CHEBI:74443"/>
    </reaction>
</comment>
<comment type="function">
    <text evidence="7">Catalyzes the synthesis of 5,6-dihydrouridine (D), a modified base found in the D-loop of most tRNAs, via the reduction of the C5-C6 double bond in target uridines.</text>
</comment>
<evidence type="ECO:0000259" key="9">
    <source>
        <dbReference type="Pfam" id="PF01207"/>
    </source>
</evidence>
<keyword evidence="4 7" id="KW-0819">tRNA processing</keyword>
<dbReference type="HAMAP" id="MF_02042">
    <property type="entry name" value="DusB_subfam"/>
    <property type="match status" value="1"/>
</dbReference>
<dbReference type="KEGG" id="bgp:BGL_1c05670"/>
<dbReference type="AlphaFoldDB" id="A0A0B6RP09"/>
<dbReference type="Gene3D" id="3.20.20.70">
    <property type="entry name" value="Aldolase class I"/>
    <property type="match status" value="1"/>
</dbReference>
<dbReference type="Gene3D" id="1.10.1200.80">
    <property type="entry name" value="Putative flavin oxidoreducatase, domain 2"/>
    <property type="match status" value="1"/>
</dbReference>
<evidence type="ECO:0000256" key="6">
    <source>
        <dbReference type="ARBA" id="ARBA00023002"/>
    </source>
</evidence>
<evidence type="ECO:0000256" key="4">
    <source>
        <dbReference type="ARBA" id="ARBA00022694"/>
    </source>
</evidence>
<comment type="cofactor">
    <cofactor evidence="1 7">
        <name>FMN</name>
        <dbReference type="ChEBI" id="CHEBI:58210"/>
    </cofactor>
</comment>
<feature type="active site" description="Proton donor" evidence="7">
    <location>
        <position position="184"/>
    </location>
</feature>
<reference evidence="10 11" key="2">
    <citation type="journal article" date="2016" name="Appl. Microbiol. Biotechnol.">
        <title>Mutations improving production and secretion of extracellular lipase by Burkholderia glumae PG1.</title>
        <authorList>
            <person name="Knapp A."/>
            <person name="Voget S."/>
            <person name="Gao R."/>
            <person name="Zaburannyi N."/>
            <person name="Krysciak D."/>
            <person name="Breuer M."/>
            <person name="Hauer B."/>
            <person name="Streit W.R."/>
            <person name="Muller R."/>
            <person name="Daniel R."/>
            <person name="Jaeger K.E."/>
        </authorList>
    </citation>
    <scope>NUCLEOTIDE SEQUENCE [LARGE SCALE GENOMIC DNA]</scope>
    <source>
        <strain evidence="10 11">PG1</strain>
    </source>
</reference>
<dbReference type="Proteomes" id="UP000031838">
    <property type="component" value="Chromosome 1"/>
</dbReference>
<gene>
    <name evidence="7 10" type="primary">dusB</name>
    <name evidence="10" type="ORF">BGL_1c05670</name>
</gene>
<evidence type="ECO:0000313" key="11">
    <source>
        <dbReference type="Proteomes" id="UP000031838"/>
    </source>
</evidence>
<comment type="similarity">
    <text evidence="7">Belongs to the Dus family. DusB subfamily.</text>
</comment>
<keyword evidence="3 7" id="KW-0288">FMN</keyword>
<evidence type="ECO:0000256" key="3">
    <source>
        <dbReference type="ARBA" id="ARBA00022643"/>
    </source>
</evidence>
<dbReference type="InterPro" id="IPR024036">
    <property type="entry name" value="tRNA-dHydroUridine_Synthase_C"/>
</dbReference>
<evidence type="ECO:0000256" key="1">
    <source>
        <dbReference type="ARBA" id="ARBA00001917"/>
    </source>
</evidence>
<reference evidence="11" key="1">
    <citation type="submission" date="2011-03" db="EMBL/GenBank/DDBJ databases">
        <authorList>
            <person name="Voget S."/>
            <person name="Streit W.R."/>
            <person name="Jaeger K.E."/>
            <person name="Daniel R."/>
        </authorList>
    </citation>
    <scope>NUCLEOTIDE SEQUENCE [LARGE SCALE GENOMIC DNA]</scope>
    <source>
        <strain evidence="11">PG1</strain>
    </source>
</reference>
<dbReference type="InterPro" id="IPR035587">
    <property type="entry name" value="DUS-like_FMN-bd"/>
</dbReference>
<dbReference type="GO" id="GO:0010181">
    <property type="term" value="F:FMN binding"/>
    <property type="evidence" value="ECO:0007669"/>
    <property type="project" value="UniProtKB-UniRule"/>
</dbReference>
<keyword evidence="11" id="KW-1185">Reference proteome</keyword>
<evidence type="ECO:0000256" key="8">
    <source>
        <dbReference type="SAM" id="MobiDB-lite"/>
    </source>
</evidence>
<feature type="binding site" evidence="7">
    <location>
        <begin position="289"/>
        <end position="291"/>
    </location>
    <ligand>
        <name>FMN</name>
        <dbReference type="ChEBI" id="CHEBI:58210"/>
    </ligand>
</feature>
<dbReference type="EMBL" id="CP002580">
    <property type="protein sequence ID" value="AJK45103.1"/>
    <property type="molecule type" value="Genomic_DNA"/>
</dbReference>
<feature type="binding site" evidence="7">
    <location>
        <begin position="100"/>
        <end position="102"/>
    </location>
    <ligand>
        <name>FMN</name>
        <dbReference type="ChEBI" id="CHEBI:58210"/>
    </ligand>
</feature>
<dbReference type="EC" id="1.3.1.-" evidence="7"/>
<feature type="binding site" evidence="7">
    <location>
        <position position="154"/>
    </location>
    <ligand>
        <name>FMN</name>
        <dbReference type="ChEBI" id="CHEBI:58210"/>
    </ligand>
</feature>
<evidence type="ECO:0000256" key="5">
    <source>
        <dbReference type="ARBA" id="ARBA00022857"/>
    </source>
</evidence>
<dbReference type="InterPro" id="IPR032887">
    <property type="entry name" value="DusB"/>
</dbReference>
<accession>A0A0B6RP09</accession>
<name>A0A0B6RP09_BURPL</name>
<organism evidence="10 11">
    <name type="scientific">Burkholderia plantarii</name>
    <dbReference type="NCBI Taxonomy" id="41899"/>
    <lineage>
        <taxon>Bacteria</taxon>
        <taxon>Pseudomonadati</taxon>
        <taxon>Pseudomonadota</taxon>
        <taxon>Betaproteobacteria</taxon>
        <taxon>Burkholderiales</taxon>
        <taxon>Burkholderiaceae</taxon>
        <taxon>Burkholderia</taxon>
    </lineage>
</organism>
<feature type="domain" description="DUS-like FMN-binding" evidence="9">
    <location>
        <begin position="98"/>
        <end position="405"/>
    </location>
</feature>
<dbReference type="CDD" id="cd02801">
    <property type="entry name" value="DUS_like_FMN"/>
    <property type="match status" value="1"/>
</dbReference>
<protein>
    <recommendedName>
        <fullName evidence="7">tRNA-dihydrouridine synthase B</fullName>
        <ecNumber evidence="7">1.3.1.-</ecNumber>
    </recommendedName>
</protein>